<organism evidence="2 3">
    <name type="scientific">Streptomyces jeddahensis</name>
    <dbReference type="NCBI Taxonomy" id="1716141"/>
    <lineage>
        <taxon>Bacteria</taxon>
        <taxon>Bacillati</taxon>
        <taxon>Actinomycetota</taxon>
        <taxon>Actinomycetes</taxon>
        <taxon>Kitasatosporales</taxon>
        <taxon>Streptomycetaceae</taxon>
        <taxon>Streptomyces</taxon>
    </lineage>
</organism>
<evidence type="ECO:0000313" key="2">
    <source>
        <dbReference type="EMBL" id="OAH11902.1"/>
    </source>
</evidence>
<dbReference type="STRING" id="1716141.STSP_47820"/>
<evidence type="ECO:0000256" key="1">
    <source>
        <dbReference type="SAM" id="MobiDB-lite"/>
    </source>
</evidence>
<keyword evidence="3" id="KW-1185">Reference proteome</keyword>
<dbReference type="Proteomes" id="UP000077381">
    <property type="component" value="Unassembled WGS sequence"/>
</dbReference>
<gene>
    <name evidence="2" type="ORF">STSP_47820</name>
</gene>
<reference evidence="2 3" key="1">
    <citation type="submission" date="2015-12" db="EMBL/GenBank/DDBJ databases">
        <title>Genome sequence of Streptomyces sp. G25.</title>
        <authorList>
            <person name="Poehlein A."/>
            <person name="Roettig A."/>
            <person name="Hiessl S."/>
            <person name="Hauschild P."/>
            <person name="Schauer J."/>
            <person name="Madkour M.H."/>
            <person name="Al-Ansari A.M."/>
            <person name="Almakishah N.H."/>
            <person name="Steinbuechel A."/>
            <person name="Daniel R."/>
        </authorList>
    </citation>
    <scope>NUCLEOTIDE SEQUENCE [LARGE SCALE GENOMIC DNA]</scope>
    <source>
        <strain evidence="3">G25(2015)</strain>
    </source>
</reference>
<proteinExistence type="predicted"/>
<dbReference type="PATRIC" id="fig|1716141.3.peg.5025"/>
<evidence type="ECO:0000313" key="3">
    <source>
        <dbReference type="Proteomes" id="UP000077381"/>
    </source>
</evidence>
<dbReference type="AlphaFoldDB" id="A0A177HLL8"/>
<comment type="caution">
    <text evidence="2">The sequence shown here is derived from an EMBL/GenBank/DDBJ whole genome shotgun (WGS) entry which is preliminary data.</text>
</comment>
<dbReference type="EMBL" id="LOHS01000100">
    <property type="protein sequence ID" value="OAH11902.1"/>
    <property type="molecule type" value="Genomic_DNA"/>
</dbReference>
<feature type="region of interest" description="Disordered" evidence="1">
    <location>
        <begin position="1"/>
        <end position="24"/>
    </location>
</feature>
<accession>A0A177HLL8</accession>
<sequence length="56" mass="6422">MKWRCGSTPSAYLHSSGRHRRQPRFYRPIHRTPLIVRFGPADGRAQTCVLDVSLGE</sequence>
<name>A0A177HLL8_9ACTN</name>
<protein>
    <submittedName>
        <fullName evidence="2">Uncharacterized protein</fullName>
    </submittedName>
</protein>